<feature type="signal peptide" evidence="1">
    <location>
        <begin position="1"/>
        <end position="20"/>
    </location>
</feature>
<evidence type="ECO:0008006" key="4">
    <source>
        <dbReference type="Google" id="ProtNLM"/>
    </source>
</evidence>
<feature type="chain" id="PRO_5035905597" description="DUF2147 domain-containing protein" evidence="1">
    <location>
        <begin position="21"/>
        <end position="163"/>
    </location>
</feature>
<protein>
    <recommendedName>
        <fullName evidence="4">DUF2147 domain-containing protein</fullName>
    </recommendedName>
</protein>
<dbReference type="EMBL" id="BOPV01000001">
    <property type="protein sequence ID" value="GIL39647.1"/>
    <property type="molecule type" value="Genomic_DNA"/>
</dbReference>
<dbReference type="AlphaFoldDB" id="A0A8S8XE17"/>
<gene>
    <name evidence="2" type="ORF">TMPK1_18840</name>
</gene>
<evidence type="ECO:0000256" key="1">
    <source>
        <dbReference type="SAM" id="SignalP"/>
    </source>
</evidence>
<sequence length="163" mass="17750">MNKLVLLLLVGSLCAASAQAETRKGNIPEGVWVLNQARSHKLQPTEQVLWIIKDDGKELIWVSVETDAQKKIVVSSWSGPYDAAPIAATGTGALNQLTSRAPGIVRNYGEVPNVGSYDEDCVVMAKGKRMKCTGVFRTPQGAQNYVEDFDWTGPGPRPDPIRK</sequence>
<proteinExistence type="predicted"/>
<dbReference type="RefSeq" id="WP_420242750.1">
    <property type="nucleotide sequence ID" value="NZ_BOPV01000001.1"/>
</dbReference>
<evidence type="ECO:0000313" key="3">
    <source>
        <dbReference type="Proteomes" id="UP000681075"/>
    </source>
</evidence>
<reference evidence="2" key="1">
    <citation type="submission" date="2021-02" db="EMBL/GenBank/DDBJ databases">
        <title>Genome sequence of Rhodospirillales sp. strain TMPK1 isolated from soil.</title>
        <authorList>
            <person name="Nakai R."/>
            <person name="Kusada H."/>
            <person name="Tamaki H."/>
        </authorList>
    </citation>
    <scope>NUCLEOTIDE SEQUENCE</scope>
    <source>
        <strain evidence="2">TMPK1</strain>
    </source>
</reference>
<organism evidence="2 3">
    <name type="scientific">Roseiterribacter gracilis</name>
    <dbReference type="NCBI Taxonomy" id="2812848"/>
    <lineage>
        <taxon>Bacteria</taxon>
        <taxon>Pseudomonadati</taxon>
        <taxon>Pseudomonadota</taxon>
        <taxon>Alphaproteobacteria</taxon>
        <taxon>Rhodospirillales</taxon>
        <taxon>Roseiterribacteraceae</taxon>
        <taxon>Roseiterribacter</taxon>
    </lineage>
</organism>
<keyword evidence="3" id="KW-1185">Reference proteome</keyword>
<keyword evidence="1" id="KW-0732">Signal</keyword>
<comment type="caution">
    <text evidence="2">The sequence shown here is derived from an EMBL/GenBank/DDBJ whole genome shotgun (WGS) entry which is preliminary data.</text>
</comment>
<accession>A0A8S8XE17</accession>
<evidence type="ECO:0000313" key="2">
    <source>
        <dbReference type="EMBL" id="GIL39647.1"/>
    </source>
</evidence>
<name>A0A8S8XE17_9PROT</name>
<dbReference type="Proteomes" id="UP000681075">
    <property type="component" value="Unassembled WGS sequence"/>
</dbReference>